<feature type="transmembrane region" description="Helical" evidence="2">
    <location>
        <begin position="106"/>
        <end position="127"/>
    </location>
</feature>
<dbReference type="GO" id="GO:0004175">
    <property type="term" value="F:endopeptidase activity"/>
    <property type="evidence" value="ECO:0007669"/>
    <property type="project" value="TreeGrafter"/>
</dbReference>
<keyword evidence="2" id="KW-0472">Membrane</keyword>
<keyword evidence="2" id="KW-1133">Transmembrane helix</keyword>
<dbReference type="SUPFAM" id="SSF50156">
    <property type="entry name" value="PDZ domain-like"/>
    <property type="match status" value="1"/>
</dbReference>
<feature type="domain" description="PDZ" evidence="3">
    <location>
        <begin position="401"/>
        <end position="468"/>
    </location>
</feature>
<feature type="transmembrane region" description="Helical" evidence="2">
    <location>
        <begin position="6"/>
        <end position="27"/>
    </location>
</feature>
<feature type="region of interest" description="Disordered" evidence="1">
    <location>
        <begin position="74"/>
        <end position="95"/>
    </location>
</feature>
<organism evidence="4">
    <name type="scientific">Chaetoceros debilis</name>
    <dbReference type="NCBI Taxonomy" id="122233"/>
    <lineage>
        <taxon>Eukaryota</taxon>
        <taxon>Sar</taxon>
        <taxon>Stramenopiles</taxon>
        <taxon>Ochrophyta</taxon>
        <taxon>Bacillariophyta</taxon>
        <taxon>Coscinodiscophyceae</taxon>
        <taxon>Chaetocerotophycidae</taxon>
        <taxon>Chaetocerotales</taxon>
        <taxon>Chaetocerotaceae</taxon>
        <taxon>Chaetoceros</taxon>
    </lineage>
</organism>
<proteinExistence type="predicted"/>
<dbReference type="PROSITE" id="PS50106">
    <property type="entry name" value="PDZ"/>
    <property type="match status" value="1"/>
</dbReference>
<evidence type="ECO:0000256" key="2">
    <source>
        <dbReference type="SAM" id="Phobius"/>
    </source>
</evidence>
<keyword evidence="2" id="KW-0812">Transmembrane</keyword>
<dbReference type="PANTHER" id="PTHR32060">
    <property type="entry name" value="TAIL-SPECIFIC PROTEASE"/>
    <property type="match status" value="1"/>
</dbReference>
<dbReference type="InterPro" id="IPR005151">
    <property type="entry name" value="Tail-specific_protease"/>
</dbReference>
<evidence type="ECO:0000313" key="4">
    <source>
        <dbReference type="EMBL" id="CAE0473457.1"/>
    </source>
</evidence>
<dbReference type="EMBL" id="HBIO01023827">
    <property type="protein sequence ID" value="CAE0473457.1"/>
    <property type="molecule type" value="Transcribed_RNA"/>
</dbReference>
<dbReference type="SMART" id="SM00245">
    <property type="entry name" value="TSPc"/>
    <property type="match status" value="1"/>
</dbReference>
<dbReference type="InterPro" id="IPR041489">
    <property type="entry name" value="PDZ_6"/>
</dbReference>
<dbReference type="PANTHER" id="PTHR32060:SF22">
    <property type="entry name" value="CARBOXYL-TERMINAL-PROCESSING PEPTIDASE 3, CHLOROPLASTIC"/>
    <property type="match status" value="1"/>
</dbReference>
<dbReference type="Pfam" id="PF17820">
    <property type="entry name" value="PDZ_6"/>
    <property type="match status" value="1"/>
</dbReference>
<sequence>MRHSPVHASIFLSVATSLPLLASSFSFRPHVRSTSTLSIALSGNKVISSQRSNSNQVTSKSHLSLLAGSSPSMMLSMSQNEDADEDDNGDINTNTSTSMSMSMSKMASGMMMGMFLFCVSSFVSLSIPNDAIALELEGPLASPPTSSSSSSSNKSMSKSRYWDVLQSSDSDISEIQYANERLIDYAVGTINTMYYDNTGGARFTTKDMFDRWRVMKTYAKEGIGGVREITKGSLGKYVTESQLASSASSDDDSGSGNVPRNAFVPQLFLIEGDTVQVQKQHRQSDEVEGSVKKMKMPSNAFNTREDAVTSLKWLVSTLEDPYSKYLTRDELQKELTFKDDGFLGLGAIVEAPSSYSSSSLSMTTQTQIMMNNDVASPTVMKAKAKSLSKGTGATVAEQQQPISITAKGSNSAGYLSSTRVANLPMVTAIAPDSPAERAGIVVGDRIVAVGSDNFIGFGRDEVSKKINEVYTGAENYIGYPDLTVAKPVKRSMIMAAPQQDNFKPAFVSDITTSTTPAGREELIGYKLSKVRLRTASLEPFKPKSSRVDIPGIIPAASAADQQVISGGNAIVHWELLTSKESIFSKYKLGFDTKDYSDVGVSESNKNVADTGGETDRVGYIRMTRFSRASTAGYLQAVEELERAGAQSYIIDVRNNYGGIIQESMLTASSLLRDPHSVLCYTLNSRGGFTPHDVEEYVVDTRYPGYLLSSESPNVTYEQVKRDDPDFITGNNWYPPSSYASLHEQKMKRNYSRPTGIAAINPFQKRFYEDLKTEQVQQLRSQKKIAILINEGTASAAEVFVSSLHDNGRTVALVGSKTYGKGLIQHTFPMIDGGGLRMTVAEYLTPALQHVTKVGGAQYDRVTGDFVGGGVKPDVYCSSTQGIPSNIGADICVGVAMDALEDASFKDSVQLVTKSKAIRSEELERNTKRSYGFKSQ</sequence>
<evidence type="ECO:0000256" key="1">
    <source>
        <dbReference type="SAM" id="MobiDB-lite"/>
    </source>
</evidence>
<gene>
    <name evidence="4" type="ORF">CDEB00056_LOCUS18310</name>
</gene>
<dbReference type="InterPro" id="IPR029045">
    <property type="entry name" value="ClpP/crotonase-like_dom_sf"/>
</dbReference>
<dbReference type="SUPFAM" id="SSF52096">
    <property type="entry name" value="ClpP/crotonase"/>
    <property type="match status" value="1"/>
</dbReference>
<accession>A0A7S3QCW8</accession>
<protein>
    <recommendedName>
        <fullName evidence="3">PDZ domain-containing protein</fullName>
    </recommendedName>
</protein>
<dbReference type="Gene3D" id="3.90.226.10">
    <property type="entry name" value="2-enoyl-CoA Hydratase, Chain A, domain 1"/>
    <property type="match status" value="1"/>
</dbReference>
<reference evidence="4" key="1">
    <citation type="submission" date="2021-01" db="EMBL/GenBank/DDBJ databases">
        <authorList>
            <person name="Corre E."/>
            <person name="Pelletier E."/>
            <person name="Niang G."/>
            <person name="Scheremetjew M."/>
            <person name="Finn R."/>
            <person name="Kale V."/>
            <person name="Holt S."/>
            <person name="Cochrane G."/>
            <person name="Meng A."/>
            <person name="Brown T."/>
            <person name="Cohen L."/>
        </authorList>
    </citation>
    <scope>NUCLEOTIDE SEQUENCE</scope>
    <source>
        <strain evidence="4">MM31A-1</strain>
    </source>
</reference>
<dbReference type="InterPro" id="IPR036034">
    <property type="entry name" value="PDZ_sf"/>
</dbReference>
<dbReference type="GO" id="GO:0006508">
    <property type="term" value="P:proteolysis"/>
    <property type="evidence" value="ECO:0007669"/>
    <property type="project" value="InterPro"/>
</dbReference>
<dbReference type="GO" id="GO:0008236">
    <property type="term" value="F:serine-type peptidase activity"/>
    <property type="evidence" value="ECO:0007669"/>
    <property type="project" value="InterPro"/>
</dbReference>
<dbReference type="SMART" id="SM00228">
    <property type="entry name" value="PDZ"/>
    <property type="match status" value="1"/>
</dbReference>
<dbReference type="InterPro" id="IPR001478">
    <property type="entry name" value="PDZ"/>
</dbReference>
<evidence type="ECO:0000259" key="3">
    <source>
        <dbReference type="PROSITE" id="PS50106"/>
    </source>
</evidence>
<name>A0A7S3QCW8_9STRA</name>
<dbReference type="Pfam" id="PF03572">
    <property type="entry name" value="Peptidase_S41"/>
    <property type="match status" value="1"/>
</dbReference>
<dbReference type="AlphaFoldDB" id="A0A7S3QCW8"/>
<dbReference type="Gene3D" id="2.30.42.10">
    <property type="match status" value="1"/>
</dbReference>